<dbReference type="GO" id="GO:0052621">
    <property type="term" value="F:diguanylate cyclase activity"/>
    <property type="evidence" value="ECO:0007669"/>
    <property type="project" value="UniProtKB-EC"/>
</dbReference>
<reference evidence="4 5" key="1">
    <citation type="submission" date="2024-09" db="EMBL/GenBank/DDBJ databases">
        <authorList>
            <person name="Sun Q."/>
            <person name="Mori K."/>
        </authorList>
    </citation>
    <scope>NUCLEOTIDE SEQUENCE [LARGE SCALE GENOMIC DNA]</scope>
    <source>
        <strain evidence="4 5">CECT 8064</strain>
    </source>
</reference>
<evidence type="ECO:0000259" key="3">
    <source>
        <dbReference type="PROSITE" id="PS50887"/>
    </source>
</evidence>
<evidence type="ECO:0000256" key="1">
    <source>
        <dbReference type="ARBA" id="ARBA00012528"/>
    </source>
</evidence>
<dbReference type="Gene3D" id="3.30.70.270">
    <property type="match status" value="1"/>
</dbReference>
<evidence type="ECO:0000313" key="5">
    <source>
        <dbReference type="Proteomes" id="UP001589645"/>
    </source>
</evidence>
<dbReference type="NCBIfam" id="TIGR00254">
    <property type="entry name" value="GGDEF"/>
    <property type="match status" value="1"/>
</dbReference>
<comment type="catalytic activity">
    <reaction evidence="2">
        <text>2 GTP = 3',3'-c-di-GMP + 2 diphosphate</text>
        <dbReference type="Rhea" id="RHEA:24898"/>
        <dbReference type="ChEBI" id="CHEBI:33019"/>
        <dbReference type="ChEBI" id="CHEBI:37565"/>
        <dbReference type="ChEBI" id="CHEBI:58805"/>
        <dbReference type="EC" id="2.7.7.65"/>
    </reaction>
</comment>
<dbReference type="InterPro" id="IPR013702">
    <property type="entry name" value="FIST_domain_N"/>
</dbReference>
<dbReference type="CDD" id="cd01949">
    <property type="entry name" value="GGDEF"/>
    <property type="match status" value="1"/>
</dbReference>
<dbReference type="Pfam" id="PF10442">
    <property type="entry name" value="FIST_C"/>
    <property type="match status" value="1"/>
</dbReference>
<name>A0ABV5HIS4_9VIBR</name>
<dbReference type="InterPro" id="IPR019494">
    <property type="entry name" value="FIST_C"/>
</dbReference>
<dbReference type="EMBL" id="JBHMEP010000001">
    <property type="protein sequence ID" value="MFB9134122.1"/>
    <property type="molecule type" value="Genomic_DNA"/>
</dbReference>
<dbReference type="PANTHER" id="PTHR45138">
    <property type="entry name" value="REGULATORY COMPONENTS OF SENSORY TRANSDUCTION SYSTEM"/>
    <property type="match status" value="1"/>
</dbReference>
<keyword evidence="5" id="KW-1185">Reference proteome</keyword>
<dbReference type="RefSeq" id="WP_390189861.1">
    <property type="nucleotide sequence ID" value="NZ_JBHMEP010000001.1"/>
</dbReference>
<keyword evidence="4" id="KW-0548">Nucleotidyltransferase</keyword>
<keyword evidence="4" id="KW-0808">Transferase</keyword>
<dbReference type="InterPro" id="IPR029787">
    <property type="entry name" value="Nucleotide_cyclase"/>
</dbReference>
<dbReference type="SMART" id="SM01204">
    <property type="entry name" value="FIST_C"/>
    <property type="match status" value="1"/>
</dbReference>
<dbReference type="Pfam" id="PF08495">
    <property type="entry name" value="FIST"/>
    <property type="match status" value="1"/>
</dbReference>
<protein>
    <recommendedName>
        <fullName evidence="1">diguanylate cyclase</fullName>
        <ecNumber evidence="1">2.7.7.65</ecNumber>
    </recommendedName>
</protein>
<dbReference type="Proteomes" id="UP001589645">
    <property type="component" value="Unassembled WGS sequence"/>
</dbReference>
<evidence type="ECO:0000313" key="4">
    <source>
        <dbReference type="EMBL" id="MFB9134122.1"/>
    </source>
</evidence>
<feature type="domain" description="GGDEF" evidence="3">
    <location>
        <begin position="453"/>
        <end position="594"/>
    </location>
</feature>
<dbReference type="EC" id="2.7.7.65" evidence="1"/>
<dbReference type="InterPro" id="IPR050469">
    <property type="entry name" value="Diguanylate_Cyclase"/>
</dbReference>
<dbReference type="InterPro" id="IPR043128">
    <property type="entry name" value="Rev_trsase/Diguanyl_cyclase"/>
</dbReference>
<dbReference type="InterPro" id="IPR000160">
    <property type="entry name" value="GGDEF_dom"/>
</dbReference>
<dbReference type="SUPFAM" id="SSF55073">
    <property type="entry name" value="Nucleotide cyclase"/>
    <property type="match status" value="1"/>
</dbReference>
<gene>
    <name evidence="4" type="ORF">ACFFUV_03965</name>
</gene>
<dbReference type="PANTHER" id="PTHR45138:SF9">
    <property type="entry name" value="DIGUANYLATE CYCLASE DGCM-RELATED"/>
    <property type="match status" value="1"/>
</dbReference>
<comment type="caution">
    <text evidence="4">The sequence shown here is derived from an EMBL/GenBank/DDBJ whole genome shotgun (WGS) entry which is preliminary data.</text>
</comment>
<proteinExistence type="predicted"/>
<accession>A0ABV5HIS4</accession>
<dbReference type="SMART" id="SM00897">
    <property type="entry name" value="FIST"/>
    <property type="match status" value="1"/>
</dbReference>
<dbReference type="SMART" id="SM00267">
    <property type="entry name" value="GGDEF"/>
    <property type="match status" value="1"/>
</dbReference>
<dbReference type="Pfam" id="PF00990">
    <property type="entry name" value="GGDEF"/>
    <property type="match status" value="1"/>
</dbReference>
<evidence type="ECO:0000256" key="2">
    <source>
        <dbReference type="ARBA" id="ARBA00034247"/>
    </source>
</evidence>
<organism evidence="4 5">
    <name type="scientific">Vibrio olivae</name>
    <dbReference type="NCBI Taxonomy" id="1243002"/>
    <lineage>
        <taxon>Bacteria</taxon>
        <taxon>Pseudomonadati</taxon>
        <taxon>Pseudomonadota</taxon>
        <taxon>Gammaproteobacteria</taxon>
        <taxon>Vibrionales</taxon>
        <taxon>Vibrionaceae</taxon>
        <taxon>Vibrio</taxon>
    </lineage>
</organism>
<dbReference type="PROSITE" id="PS50887">
    <property type="entry name" value="GGDEF"/>
    <property type="match status" value="1"/>
</dbReference>
<sequence length="604" mass="68068">MECYNILYSSELDLLPYRDKVQSYPSDQVLIQVFTGTKNRHLLQKTIDTINALIPDASIIGASTEGEIFASEITDQKIVVSISLFDSTKVTVFCVHDAEVPSGIELGKLIASHQPTLAILFTTGIVDGNLRNSVDYLQDISEQAPGVMIAGGQAGIGEAFTQTFVFDREQVLTHGTAVALLTGPDLNVSTYRRDGWTPIGRYMTVTKCKGNRVYTIDNRSVRDVYSHYLGVDFDFSQLHNPTLEFPLTYYIDGIMMKNVPIKEYDDGSFEFLKPFRANESVRFSFCDISLLEMEALSIQRQLQEIEPQAIYIYSCASRKEIFGNEIIIDSQELNQIASCSGFFTSSEFYTSAKDNPQCLIQNMTLLALSEKQSTYEQPDYEHHQEVEEFELTRTFRVLKILTNLITVTSRELEESHQKLAKIVNQDSMTKLFTRRYFDTTFSQSLKIHSRASTPISLLLLDIDFFKQFNDCYGHVAGDECLAAIGKVLKLTLKRPSDIAFRYGGEEMGCLLPATSIDGAMEIAEHVREAIESLHIEHQSSKVSRYVTASVGVISLRFTEHESLPPHNKRVIDACDEMLYQAKAQGRNTICGREVLLDDLLTDEE</sequence>